<organism evidence="3">
    <name type="scientific">Oryza sativa subsp. japonica</name>
    <name type="common">Rice</name>
    <dbReference type="NCBI Taxonomy" id="39947"/>
    <lineage>
        <taxon>Eukaryota</taxon>
        <taxon>Viridiplantae</taxon>
        <taxon>Streptophyta</taxon>
        <taxon>Embryophyta</taxon>
        <taxon>Tracheophyta</taxon>
        <taxon>Spermatophyta</taxon>
        <taxon>Magnoliopsida</taxon>
        <taxon>Liliopsida</taxon>
        <taxon>Poales</taxon>
        <taxon>Poaceae</taxon>
        <taxon>BOP clade</taxon>
        <taxon>Oryzoideae</taxon>
        <taxon>Oryzeae</taxon>
        <taxon>Oryzinae</taxon>
        <taxon>Oryza</taxon>
        <taxon>Oryza sativa</taxon>
    </lineage>
</organism>
<sequence>MAQPTASKTRARRRGRGSGWVGAGKLRPLTMSSPSPMLCMRRGLLLHPASCCIACRVVVRAVLPFQCTCVRLCAVHGGLFAELLEDSVMASLPLLDSLHSNPPPRSPSSPCIAPPSGAAKGGAGGCQHPLSQHHYHYTLQFLHYIKAN</sequence>
<protein>
    <submittedName>
        <fullName evidence="3">Uncharacterized protein</fullName>
    </submittedName>
</protein>
<accession>A0A9K3Y6T4</accession>
<dbReference type="EMBL" id="CM000148">
    <property type="protein sequence ID" value="EAZ17913.1"/>
    <property type="molecule type" value="Genomic_DNA"/>
</dbReference>
<proteinExistence type="predicted"/>
<dbReference type="Proteomes" id="UP000007752">
    <property type="component" value="Chromosome 11"/>
</dbReference>
<evidence type="ECO:0000313" key="3">
    <source>
        <dbReference type="EMBL" id="EAZ17913.1"/>
    </source>
</evidence>
<accession>A3CA00</accession>
<evidence type="ECO:0000256" key="1">
    <source>
        <dbReference type="SAM" id="MobiDB-lite"/>
    </source>
</evidence>
<dbReference type="EMBL" id="AC136971">
    <property type="protein sequence ID" value="AAX96204.1"/>
    <property type="molecule type" value="Genomic_DNA"/>
</dbReference>
<reference evidence="4" key="1">
    <citation type="journal article" date="2005" name="Nature">
        <title>The map-based sequence of the rice genome.</title>
        <authorList>
            <consortium name="International rice genome sequencing project (IRGSP)"/>
            <person name="Matsumoto T."/>
            <person name="Wu J."/>
            <person name="Kanamori H."/>
            <person name="Katayose Y."/>
            <person name="Fujisawa M."/>
            <person name="Namiki N."/>
            <person name="Mizuno H."/>
            <person name="Yamamoto K."/>
            <person name="Antonio B.A."/>
            <person name="Baba T."/>
            <person name="Sakata K."/>
            <person name="Nagamura Y."/>
            <person name="Aoki H."/>
            <person name="Arikawa K."/>
            <person name="Arita K."/>
            <person name="Bito T."/>
            <person name="Chiden Y."/>
            <person name="Fujitsuka N."/>
            <person name="Fukunaka R."/>
            <person name="Hamada M."/>
            <person name="Harada C."/>
            <person name="Hayashi A."/>
            <person name="Hijishita S."/>
            <person name="Honda M."/>
            <person name="Hosokawa S."/>
            <person name="Ichikawa Y."/>
            <person name="Idonuma A."/>
            <person name="Iijima M."/>
            <person name="Ikeda M."/>
            <person name="Ikeno M."/>
            <person name="Ito K."/>
            <person name="Ito S."/>
            <person name="Ito T."/>
            <person name="Ito Y."/>
            <person name="Ito Y."/>
            <person name="Iwabuchi A."/>
            <person name="Kamiya K."/>
            <person name="Karasawa W."/>
            <person name="Kurita K."/>
            <person name="Katagiri S."/>
            <person name="Kikuta A."/>
            <person name="Kobayashi H."/>
            <person name="Kobayashi N."/>
            <person name="Machita K."/>
            <person name="Maehara T."/>
            <person name="Masukawa M."/>
            <person name="Mizubayashi T."/>
            <person name="Mukai Y."/>
            <person name="Nagasaki H."/>
            <person name="Nagata Y."/>
            <person name="Naito S."/>
            <person name="Nakashima M."/>
            <person name="Nakama Y."/>
            <person name="Nakamichi Y."/>
            <person name="Nakamura M."/>
            <person name="Meguro A."/>
            <person name="Negishi M."/>
            <person name="Ohta I."/>
            <person name="Ohta T."/>
            <person name="Okamoto M."/>
            <person name="Ono N."/>
            <person name="Saji S."/>
            <person name="Sakaguchi M."/>
            <person name="Sakai K."/>
            <person name="Shibata M."/>
            <person name="Shimokawa T."/>
            <person name="Song J."/>
            <person name="Takazaki Y."/>
            <person name="Terasawa K."/>
            <person name="Tsugane M."/>
            <person name="Tsuji K."/>
            <person name="Ueda S."/>
            <person name="Waki K."/>
            <person name="Yamagata H."/>
            <person name="Yamamoto M."/>
            <person name="Yamamoto S."/>
            <person name="Yamane H."/>
            <person name="Yoshiki S."/>
            <person name="Yoshihara R."/>
            <person name="Yukawa K."/>
            <person name="Zhong H."/>
            <person name="Yano M."/>
            <person name="Yuan Q."/>
            <person name="Ouyang S."/>
            <person name="Liu J."/>
            <person name="Jones K.M."/>
            <person name="Gansberger K."/>
            <person name="Moffat K."/>
            <person name="Hill J."/>
            <person name="Bera J."/>
            <person name="Fadrosh D."/>
            <person name="Jin S."/>
            <person name="Johri S."/>
            <person name="Kim M."/>
            <person name="Overton L."/>
            <person name="Reardon M."/>
            <person name="Tsitrin T."/>
            <person name="Vuong H."/>
            <person name="Weaver B."/>
            <person name="Ciecko A."/>
            <person name="Tallon L."/>
            <person name="Jackson J."/>
            <person name="Pai G."/>
            <person name="Aken S.V."/>
            <person name="Utterback T."/>
            <person name="Reidmuller S."/>
            <person name="Feldblyum T."/>
            <person name="Hsiao J."/>
            <person name="Zismann V."/>
            <person name="Iobst S."/>
            <person name="de Vazeille A.R."/>
            <person name="Buell C.R."/>
            <person name="Ying K."/>
            <person name="Li Y."/>
            <person name="Lu T."/>
            <person name="Huang Y."/>
            <person name="Zhao Q."/>
            <person name="Feng Q."/>
            <person name="Zhang L."/>
            <person name="Zhu J."/>
            <person name="Weng Q."/>
            <person name="Mu J."/>
            <person name="Lu Y."/>
            <person name="Fan D."/>
            <person name="Liu Y."/>
            <person name="Guan J."/>
            <person name="Zhang Y."/>
            <person name="Yu S."/>
            <person name="Liu X."/>
            <person name="Zhang Y."/>
            <person name="Hong G."/>
            <person name="Han B."/>
            <person name="Choisne N."/>
            <person name="Demange N."/>
            <person name="Orjeda G."/>
            <person name="Samain S."/>
            <person name="Cattolico L."/>
            <person name="Pelletier E."/>
            <person name="Couloux A."/>
            <person name="Segurens B."/>
            <person name="Wincker P."/>
            <person name="D'Hont A."/>
            <person name="Scarpelli C."/>
            <person name="Weissenbach J."/>
            <person name="Salanoubat M."/>
            <person name="Quetier F."/>
            <person name="Yu Y."/>
            <person name="Kim H.R."/>
            <person name="Rambo T."/>
            <person name="Currie J."/>
            <person name="Collura K."/>
            <person name="Luo M."/>
            <person name="Yang T."/>
            <person name="Ammiraju J.S.S."/>
            <person name="Engler F."/>
            <person name="Soderlund C."/>
            <person name="Wing R.A."/>
            <person name="Palmer L.E."/>
            <person name="de la Bastide M."/>
            <person name="Spiegel L."/>
            <person name="Nascimento L."/>
            <person name="Zutavern T."/>
            <person name="O'Shaughnessy A."/>
            <person name="Dike S."/>
            <person name="Dedhia N."/>
            <person name="Preston R."/>
            <person name="Balija V."/>
            <person name="McCombie W.R."/>
            <person name="Chow T."/>
            <person name="Chen H."/>
            <person name="Chung M."/>
            <person name="Chen C."/>
            <person name="Shaw J."/>
            <person name="Wu H."/>
            <person name="Hsiao K."/>
            <person name="Chao Y."/>
            <person name="Chu M."/>
            <person name="Cheng C."/>
            <person name="Hour A."/>
            <person name="Lee P."/>
            <person name="Lin S."/>
            <person name="Lin Y."/>
            <person name="Liou J."/>
            <person name="Liu S."/>
            <person name="Hsing Y."/>
            <person name="Raghuvanshi S."/>
            <person name="Mohanty A."/>
            <person name="Bharti A.K."/>
            <person name="Gaur A."/>
            <person name="Gupta V."/>
            <person name="Kumar D."/>
            <person name="Ravi V."/>
            <person name="Vij S."/>
            <person name="Kapur A."/>
            <person name="Khurana P."/>
            <person name="Khurana P."/>
            <person name="Khurana J.P."/>
            <person name="Tyagi A.K."/>
            <person name="Gaikwad K."/>
            <person name="Singh A."/>
            <person name="Dalal V."/>
            <person name="Srivastava S."/>
            <person name="Dixit A."/>
            <person name="Pal A.K."/>
            <person name="Ghazi I.A."/>
            <person name="Yadav M."/>
            <person name="Pandit A."/>
            <person name="Bhargava A."/>
            <person name="Sureshbabu K."/>
            <person name="Batra K."/>
            <person name="Sharma T.R."/>
            <person name="Mohapatra T."/>
            <person name="Singh N.K."/>
            <person name="Messing J."/>
            <person name="Nelson A.B."/>
            <person name="Fuks G."/>
            <person name="Kavchok S."/>
            <person name="Keizer G."/>
            <person name="Linton E."/>
            <person name="Llaca V."/>
            <person name="Song R."/>
            <person name="Tanyolac B."/>
            <person name="Young S."/>
            <person name="Ho-Il K."/>
            <person name="Hahn J.H."/>
            <person name="Sangsakoo G."/>
            <person name="Vanavichit A."/>
            <person name="de Mattos Luiz.A.T."/>
            <person name="Zimmer P.D."/>
            <person name="Malone G."/>
            <person name="Dellagostin O."/>
            <person name="de Oliveira A.C."/>
            <person name="Bevan M."/>
            <person name="Bancroft I."/>
            <person name="Minx P."/>
            <person name="Cordum H."/>
            <person name="Wilson R."/>
            <person name="Cheng Z."/>
            <person name="Jin W."/>
            <person name="Jiang J."/>
            <person name="Leong S.A."/>
            <person name="Iwama H."/>
            <person name="Gojobori T."/>
            <person name="Itoh T."/>
            <person name="Niimura Y."/>
            <person name="Fujii Y."/>
            <person name="Habara T."/>
            <person name="Sakai H."/>
            <person name="Sato Y."/>
            <person name="Wilson G."/>
            <person name="Kumar K."/>
            <person name="McCouch S."/>
            <person name="Juretic N."/>
            <person name="Hoen D."/>
            <person name="Wright S."/>
            <person name="Bruskiewich R."/>
            <person name="Bureau T."/>
            <person name="Miyao A."/>
            <person name="Hirochika H."/>
            <person name="Nishikawa T."/>
            <person name="Kadowaki K."/>
            <person name="Sugiura M."/>
            <person name="Burr B."/>
            <person name="Sasaki T."/>
        </authorList>
    </citation>
    <scope>NUCLEOTIDE SEQUENCE [LARGE SCALE GENOMIC DNA]</scope>
    <source>
        <strain evidence="4">cv. Nipponbare</strain>
    </source>
</reference>
<gene>
    <name evidence="2" type="ordered locus">LOC_Os11g12600</name>
    <name evidence="3" type="ORF">OsJ_33459</name>
</gene>
<reference evidence="2" key="4">
    <citation type="submission" date="2006-11" db="EMBL/GenBank/DDBJ databases">
        <title>.</title>
        <authorList>
            <person name="Buell C."/>
            <person name="Yuan Q."/>
            <person name="Ouyang S."/>
            <person name="Liu J."/>
            <person name="Wang A."/>
            <person name="Maiti R."/>
            <person name="Lin H."/>
            <person name="Zhu W."/>
            <person name="Hamilton J."/>
            <person name="Jones K."/>
            <person name="Tallon L."/>
            <person name="Feldblyum T."/>
            <person name="Tsitrin T."/>
            <person name="Bera J."/>
            <person name="Kim M."/>
            <person name="Jin S."/>
            <person name="Fadrosh D."/>
            <person name="Vuong H."/>
            <person name="Overton II L."/>
            <person name="Reardon M."/>
            <person name="Weaver B."/>
            <person name="Johri S."/>
            <person name="Lewis M."/>
            <person name="Utterback T."/>
            <person name="Van Aken S."/>
            <person name="Wortman J."/>
            <person name="Haas B."/>
            <person name="Koo H."/>
            <person name="Zismann V."/>
            <person name="Hsiao J."/>
            <person name="Iobst S."/>
            <person name="de Vazeilles A."/>
            <person name="White O."/>
            <person name="Salzberg S."/>
            <person name="Fraser C."/>
        </authorList>
    </citation>
    <scope>NUCLEOTIDE SEQUENCE</scope>
</reference>
<name>A0A9K3Y6T4_ORYSJ</name>
<reference evidence="2" key="3">
    <citation type="submission" date="2005-04" db="EMBL/GenBank/DDBJ databases">
        <authorList>
            <person name="Buell R."/>
        </authorList>
    </citation>
    <scope>NUCLEOTIDE SEQUENCE</scope>
</reference>
<dbReference type="Proteomes" id="UP000000763">
    <property type="component" value="Chromosome 11"/>
</dbReference>
<reference evidence="4" key="5">
    <citation type="journal article" date="2008" name="Nucleic Acids Res.">
        <title>The rice annotation project database (RAP-DB): 2008 update.</title>
        <authorList>
            <consortium name="The rice annotation project (RAP)"/>
        </authorList>
    </citation>
    <scope>GENOME REANNOTATION</scope>
    <source>
        <strain evidence="4">cv. Nipponbare</strain>
    </source>
</reference>
<evidence type="ECO:0000313" key="4">
    <source>
        <dbReference type="Proteomes" id="UP000000763"/>
    </source>
</evidence>
<feature type="region of interest" description="Disordered" evidence="1">
    <location>
        <begin position="1"/>
        <end position="25"/>
    </location>
</feature>
<evidence type="ECO:0000313" key="2">
    <source>
        <dbReference type="EMBL" id="AAX96204.1"/>
    </source>
</evidence>
<reference evidence="3" key="2">
    <citation type="journal article" date="2005" name="PLoS Biol.">
        <title>The genomes of Oryza sativa: a history of duplications.</title>
        <authorList>
            <person name="Yu J."/>
            <person name="Wang J."/>
            <person name="Lin W."/>
            <person name="Li S."/>
            <person name="Li H."/>
            <person name="Zhou J."/>
            <person name="Ni P."/>
            <person name="Dong W."/>
            <person name="Hu S."/>
            <person name="Zeng C."/>
            <person name="Zhang J."/>
            <person name="Zhang Y."/>
            <person name="Li R."/>
            <person name="Xu Z."/>
            <person name="Li S."/>
            <person name="Li X."/>
            <person name="Zheng H."/>
            <person name="Cong L."/>
            <person name="Lin L."/>
            <person name="Yin J."/>
            <person name="Geng J."/>
            <person name="Li G."/>
            <person name="Shi J."/>
            <person name="Liu J."/>
            <person name="Lv H."/>
            <person name="Li J."/>
            <person name="Wang J."/>
            <person name="Deng Y."/>
            <person name="Ran L."/>
            <person name="Shi X."/>
            <person name="Wang X."/>
            <person name="Wu Q."/>
            <person name="Li C."/>
            <person name="Ren X."/>
            <person name="Wang J."/>
            <person name="Wang X."/>
            <person name="Li D."/>
            <person name="Liu D."/>
            <person name="Zhang X."/>
            <person name="Ji Z."/>
            <person name="Zhao W."/>
            <person name="Sun Y."/>
            <person name="Zhang Z."/>
            <person name="Bao J."/>
            <person name="Han Y."/>
            <person name="Dong L."/>
            <person name="Ji J."/>
            <person name="Chen P."/>
            <person name="Wu S."/>
            <person name="Liu J."/>
            <person name="Xiao Y."/>
            <person name="Bu D."/>
            <person name="Tan J."/>
            <person name="Yang L."/>
            <person name="Ye C."/>
            <person name="Zhang J."/>
            <person name="Xu J."/>
            <person name="Zhou Y."/>
            <person name="Yu Y."/>
            <person name="Zhang B."/>
            <person name="Zhuang S."/>
            <person name="Wei H."/>
            <person name="Liu B."/>
            <person name="Lei M."/>
            <person name="Yu H."/>
            <person name="Li Y."/>
            <person name="Xu H."/>
            <person name="Wei S."/>
            <person name="He X."/>
            <person name="Fang L."/>
            <person name="Zhang Z."/>
            <person name="Zhang Y."/>
            <person name="Huang X."/>
            <person name="Su Z."/>
            <person name="Tong W."/>
            <person name="Li J."/>
            <person name="Tong Z."/>
            <person name="Li S."/>
            <person name="Ye J."/>
            <person name="Wang L."/>
            <person name="Fang L."/>
            <person name="Lei T."/>
            <person name="Chen C."/>
            <person name="Chen H."/>
            <person name="Xu Z."/>
            <person name="Li H."/>
            <person name="Huang H."/>
            <person name="Zhang F."/>
            <person name="Xu H."/>
            <person name="Li N."/>
            <person name="Zhao C."/>
            <person name="Li S."/>
            <person name="Dong L."/>
            <person name="Huang Y."/>
            <person name="Li L."/>
            <person name="Xi Y."/>
            <person name="Qi Q."/>
            <person name="Li W."/>
            <person name="Zhang B."/>
            <person name="Hu W."/>
            <person name="Zhang Y."/>
            <person name="Tian X."/>
            <person name="Jiao Y."/>
            <person name="Liang X."/>
            <person name="Jin J."/>
            <person name="Gao L."/>
            <person name="Zheng W."/>
            <person name="Hao B."/>
            <person name="Liu S."/>
            <person name="Wang W."/>
            <person name="Yuan L."/>
            <person name="Cao M."/>
            <person name="McDermott J."/>
            <person name="Samudrala R."/>
            <person name="Wang J."/>
            <person name="Wong G.K."/>
            <person name="Yang H."/>
        </authorList>
    </citation>
    <scope>NUCLEOTIDE SEQUENCE [LARGE SCALE GENOMIC DNA]</scope>
</reference>
<reference evidence="3" key="6">
    <citation type="submission" date="2008-12" db="EMBL/GenBank/DDBJ databases">
        <title>Improved gene annotation of the rice (Oryza sativa) genomes.</title>
        <authorList>
            <person name="Wang J."/>
            <person name="Li R."/>
            <person name="Fan W."/>
            <person name="Huang Q."/>
            <person name="Zhang J."/>
            <person name="Zhou Y."/>
            <person name="Hu Y."/>
            <person name="Zi S."/>
            <person name="Li J."/>
            <person name="Ni P."/>
            <person name="Zheng H."/>
            <person name="Zhang Y."/>
            <person name="Zhao M."/>
            <person name="Hao Q."/>
            <person name="McDermott J."/>
            <person name="Samudrala R."/>
            <person name="Kristiansen K."/>
            <person name="Wong G.K.-S."/>
        </authorList>
    </citation>
    <scope>NUCLEOTIDE SEQUENCE</scope>
</reference>
<dbReference type="AlphaFoldDB" id="A0A9K3Y6T4"/>